<dbReference type="EMBL" id="CP036339">
    <property type="protein sequence ID" value="QDT74505.1"/>
    <property type="molecule type" value="Genomic_DNA"/>
</dbReference>
<keyword evidence="1" id="KW-0812">Transmembrane</keyword>
<keyword evidence="3" id="KW-1185">Reference proteome</keyword>
<dbReference type="KEGG" id="llh:I41_37020"/>
<proteinExistence type="predicted"/>
<gene>
    <name evidence="2" type="ORF">I41_37020</name>
</gene>
<dbReference type="AlphaFoldDB" id="A0A517U1J9"/>
<keyword evidence="1" id="KW-1133">Transmembrane helix</keyword>
<evidence type="ECO:0000256" key="1">
    <source>
        <dbReference type="SAM" id="Phobius"/>
    </source>
</evidence>
<organism evidence="2 3">
    <name type="scientific">Lacipirellula limnantheis</name>
    <dbReference type="NCBI Taxonomy" id="2528024"/>
    <lineage>
        <taxon>Bacteria</taxon>
        <taxon>Pseudomonadati</taxon>
        <taxon>Planctomycetota</taxon>
        <taxon>Planctomycetia</taxon>
        <taxon>Pirellulales</taxon>
        <taxon>Lacipirellulaceae</taxon>
        <taxon>Lacipirellula</taxon>
    </lineage>
</organism>
<keyword evidence="1" id="KW-0472">Membrane</keyword>
<sequence>MVNRRERSKLCALMTGLCDQRISGKEFFNTLVDIEPDDDSTLELVIVWLLDAWDPEWPWENRFDHDDPPYRIRRQMALFRRFLLSELPYQWPEDAYLIDGYPMIRLWTAGLSISAAMLTIPVALNRFEVAPFAIAFTLLAVWLLRRERYANQRDWDRTCSRATEFGEPQWWPFLNGESFHAAGPSRCRLAS</sequence>
<dbReference type="Proteomes" id="UP000317909">
    <property type="component" value="Chromosome"/>
</dbReference>
<reference evidence="2 3" key="1">
    <citation type="submission" date="2019-02" db="EMBL/GenBank/DDBJ databases">
        <title>Deep-cultivation of Planctomycetes and their phenomic and genomic characterization uncovers novel biology.</title>
        <authorList>
            <person name="Wiegand S."/>
            <person name="Jogler M."/>
            <person name="Boedeker C."/>
            <person name="Pinto D."/>
            <person name="Vollmers J."/>
            <person name="Rivas-Marin E."/>
            <person name="Kohn T."/>
            <person name="Peeters S.H."/>
            <person name="Heuer A."/>
            <person name="Rast P."/>
            <person name="Oberbeckmann S."/>
            <person name="Bunk B."/>
            <person name="Jeske O."/>
            <person name="Meyerdierks A."/>
            <person name="Storesund J.E."/>
            <person name="Kallscheuer N."/>
            <person name="Luecker S."/>
            <person name="Lage O.M."/>
            <person name="Pohl T."/>
            <person name="Merkel B.J."/>
            <person name="Hornburger P."/>
            <person name="Mueller R.-W."/>
            <person name="Bruemmer F."/>
            <person name="Labrenz M."/>
            <person name="Spormann A.M."/>
            <person name="Op den Camp H."/>
            <person name="Overmann J."/>
            <person name="Amann R."/>
            <person name="Jetten M.S.M."/>
            <person name="Mascher T."/>
            <person name="Medema M.H."/>
            <person name="Devos D.P."/>
            <person name="Kaster A.-K."/>
            <person name="Ovreas L."/>
            <person name="Rohde M."/>
            <person name="Galperin M.Y."/>
            <person name="Jogler C."/>
        </authorList>
    </citation>
    <scope>NUCLEOTIDE SEQUENCE [LARGE SCALE GENOMIC DNA]</scope>
    <source>
        <strain evidence="2 3">I41</strain>
    </source>
</reference>
<accession>A0A517U1J9</accession>
<evidence type="ECO:0000313" key="3">
    <source>
        <dbReference type="Proteomes" id="UP000317909"/>
    </source>
</evidence>
<evidence type="ECO:0000313" key="2">
    <source>
        <dbReference type="EMBL" id="QDT74505.1"/>
    </source>
</evidence>
<feature type="transmembrane region" description="Helical" evidence="1">
    <location>
        <begin position="106"/>
        <end position="123"/>
    </location>
</feature>
<protein>
    <submittedName>
        <fullName evidence="2">Uncharacterized protein</fullName>
    </submittedName>
</protein>
<name>A0A517U1J9_9BACT</name>
<feature type="transmembrane region" description="Helical" evidence="1">
    <location>
        <begin position="129"/>
        <end position="145"/>
    </location>
</feature>